<reference evidence="3" key="1">
    <citation type="journal article" date="2019" name="Int. J. Syst. Evol. Microbiol.">
        <title>The Global Catalogue of Microorganisms (GCM) 10K type strain sequencing project: providing services to taxonomists for standard genome sequencing and annotation.</title>
        <authorList>
            <consortium name="The Broad Institute Genomics Platform"/>
            <consortium name="The Broad Institute Genome Sequencing Center for Infectious Disease"/>
            <person name="Wu L."/>
            <person name="Ma J."/>
        </authorList>
    </citation>
    <scope>NUCLEOTIDE SEQUENCE [LARGE SCALE GENOMIC DNA]</scope>
    <source>
        <strain evidence="3">NBRC 103632</strain>
    </source>
</reference>
<evidence type="ECO:0000313" key="3">
    <source>
        <dbReference type="Proteomes" id="UP001157440"/>
    </source>
</evidence>
<accession>A0AA37WWD9</accession>
<organism evidence="2 3">
    <name type="scientific">Methylobacterium tardum</name>
    <dbReference type="NCBI Taxonomy" id="374432"/>
    <lineage>
        <taxon>Bacteria</taxon>
        <taxon>Pseudomonadati</taxon>
        <taxon>Pseudomonadota</taxon>
        <taxon>Alphaproteobacteria</taxon>
        <taxon>Hyphomicrobiales</taxon>
        <taxon>Methylobacteriaceae</taxon>
        <taxon>Methylobacterium</taxon>
    </lineage>
</organism>
<proteinExistence type="predicted"/>
<feature type="region of interest" description="Disordered" evidence="1">
    <location>
        <begin position="1"/>
        <end position="31"/>
    </location>
</feature>
<dbReference type="RefSeq" id="WP_238195405.1">
    <property type="nucleotide sequence ID" value="NZ_BPQZ01000005.1"/>
</dbReference>
<gene>
    <name evidence="2" type="ORF">GCM10007890_59770</name>
</gene>
<evidence type="ECO:0000256" key="1">
    <source>
        <dbReference type="SAM" id="MobiDB-lite"/>
    </source>
</evidence>
<dbReference type="AlphaFoldDB" id="A0AA37WWD9"/>
<dbReference type="Proteomes" id="UP001157440">
    <property type="component" value="Unassembled WGS sequence"/>
</dbReference>
<dbReference type="EMBL" id="BSPL01000033">
    <property type="protein sequence ID" value="GLS73962.1"/>
    <property type="molecule type" value="Genomic_DNA"/>
</dbReference>
<comment type="caution">
    <text evidence="2">The sequence shown here is derived from an EMBL/GenBank/DDBJ whole genome shotgun (WGS) entry which is preliminary data.</text>
</comment>
<evidence type="ECO:0000313" key="2">
    <source>
        <dbReference type="EMBL" id="GLS73962.1"/>
    </source>
</evidence>
<protein>
    <submittedName>
        <fullName evidence="2">Uncharacterized protein</fullName>
    </submittedName>
</protein>
<keyword evidence="3" id="KW-1185">Reference proteome</keyword>
<sequence length="274" mass="29839">MRKPNTAKAAEARDLRQRAAQARDAAGRLRTGGTHPDAALFALGEQFMAAWVAEEANGDEPEYRACSRIARKIVHTPAVTVAGYGIKALLLARLDSDASGPHAPIEPHGPADSWWNVLRQVQQGAARLVNVRDVGMPMSAASNREIPGLPVTEPVPPRSCAPFKPELSGFSVEQLARLYPVLVRASEVLSSAESAPCFWYADQTRTDAGCIINWETDRMHRLASEVVLEIRRRQPVDDDEAEERANTLLSHMVLTGGVAEHPELIAEINATWGA</sequence>
<name>A0AA37WWD9_9HYPH</name>